<organism evidence="1 2">
    <name type="scientific">Entomophthora muscae</name>
    <dbReference type="NCBI Taxonomy" id="34485"/>
    <lineage>
        <taxon>Eukaryota</taxon>
        <taxon>Fungi</taxon>
        <taxon>Fungi incertae sedis</taxon>
        <taxon>Zoopagomycota</taxon>
        <taxon>Entomophthoromycotina</taxon>
        <taxon>Entomophthoromycetes</taxon>
        <taxon>Entomophthorales</taxon>
        <taxon>Entomophthoraceae</taxon>
        <taxon>Entomophthora</taxon>
    </lineage>
</organism>
<dbReference type="Proteomes" id="UP001165960">
    <property type="component" value="Unassembled WGS sequence"/>
</dbReference>
<reference evidence="1" key="1">
    <citation type="submission" date="2022-04" db="EMBL/GenBank/DDBJ databases">
        <title>Genome of the entomopathogenic fungus Entomophthora muscae.</title>
        <authorList>
            <person name="Elya C."/>
            <person name="Lovett B.R."/>
            <person name="Lee E."/>
            <person name="Macias A.M."/>
            <person name="Hajek A.E."/>
            <person name="De Bivort B.L."/>
            <person name="Kasson M.T."/>
            <person name="De Fine Licht H.H."/>
            <person name="Stajich J.E."/>
        </authorList>
    </citation>
    <scope>NUCLEOTIDE SEQUENCE</scope>
    <source>
        <strain evidence="1">Berkeley</strain>
    </source>
</reference>
<proteinExistence type="predicted"/>
<accession>A0ACC2T1G1</accession>
<keyword evidence="2" id="KW-1185">Reference proteome</keyword>
<comment type="caution">
    <text evidence="1">The sequence shown here is derived from an EMBL/GenBank/DDBJ whole genome shotgun (WGS) entry which is preliminary data.</text>
</comment>
<evidence type="ECO:0000313" key="1">
    <source>
        <dbReference type="EMBL" id="KAJ9068437.1"/>
    </source>
</evidence>
<name>A0ACC2T1G1_9FUNG</name>
<evidence type="ECO:0000313" key="2">
    <source>
        <dbReference type="Proteomes" id="UP001165960"/>
    </source>
</evidence>
<dbReference type="EMBL" id="QTSX02003733">
    <property type="protein sequence ID" value="KAJ9068437.1"/>
    <property type="molecule type" value="Genomic_DNA"/>
</dbReference>
<protein>
    <submittedName>
        <fullName evidence="1">Uncharacterized protein</fullName>
    </submittedName>
</protein>
<sequence>MATIMSVSFDSIGKDAFKSTRPIKVWSSNQAICDEPYERPESPTSPEIPKPQELARRKSTTYAVPGLSYDYPVEILDSFDIPQPFWNKFVAALNAALSEFPSWKDPNSVRRKRGLSFSEGDHEVVCFSSHEPAQINHADRVLKWWNDDYFNEKGCEVKLDFVNSPVHIDSEHFSTNLKPSLSLTPV</sequence>
<gene>
    <name evidence="1" type="ORF">DSO57_1028612</name>
</gene>